<keyword evidence="3" id="KW-0786">Thiamine pyrophosphate</keyword>
<reference evidence="5 6" key="1">
    <citation type="journal article" date="2019" name="Nat. Microbiol.">
        <title>Mediterranean grassland soil C-N compound turnover is dependent on rainfall and depth, and is mediated by genomically divergent microorganisms.</title>
        <authorList>
            <person name="Diamond S."/>
            <person name="Andeer P.F."/>
            <person name="Li Z."/>
            <person name="Crits-Christoph A."/>
            <person name="Burstein D."/>
            <person name="Anantharaman K."/>
            <person name="Lane K.R."/>
            <person name="Thomas B.C."/>
            <person name="Pan C."/>
            <person name="Northen T.R."/>
            <person name="Banfield J.F."/>
        </authorList>
    </citation>
    <scope>NUCLEOTIDE SEQUENCE [LARGE SCALE GENOMIC DNA]</scope>
    <source>
        <strain evidence="5">NP_7</strain>
    </source>
</reference>
<organism evidence="5 6">
    <name type="scientific">Candidatus Segetimicrobium genomatis</name>
    <dbReference type="NCBI Taxonomy" id="2569760"/>
    <lineage>
        <taxon>Bacteria</taxon>
        <taxon>Bacillati</taxon>
        <taxon>Candidatus Sysuimicrobiota</taxon>
        <taxon>Candidatus Sysuimicrobiia</taxon>
        <taxon>Candidatus Sysuimicrobiales</taxon>
        <taxon>Candidatus Segetimicrobiaceae</taxon>
        <taxon>Candidatus Segetimicrobium</taxon>
    </lineage>
</organism>
<dbReference type="SUPFAM" id="SSF52518">
    <property type="entry name" value="Thiamin diphosphate-binding fold (THDP-binding)"/>
    <property type="match status" value="1"/>
</dbReference>
<accession>A0A537J1Q8</accession>
<dbReference type="Gene3D" id="3.40.50.920">
    <property type="match status" value="1"/>
</dbReference>
<dbReference type="Pfam" id="PF02779">
    <property type="entry name" value="Transket_pyr"/>
    <property type="match status" value="1"/>
</dbReference>
<dbReference type="SUPFAM" id="SSF52922">
    <property type="entry name" value="TK C-terminal domain-like"/>
    <property type="match status" value="1"/>
</dbReference>
<dbReference type="Gene3D" id="3.40.50.970">
    <property type="match status" value="1"/>
</dbReference>
<keyword evidence="2" id="KW-0560">Oxidoreductase</keyword>
<dbReference type="Proteomes" id="UP000320048">
    <property type="component" value="Unassembled WGS sequence"/>
</dbReference>
<comment type="cofactor">
    <cofactor evidence="1">
        <name>thiamine diphosphate</name>
        <dbReference type="ChEBI" id="CHEBI:58937"/>
    </cofactor>
</comment>
<comment type="caution">
    <text evidence="5">The sequence shown here is derived from an EMBL/GenBank/DDBJ whole genome shotgun (WGS) entry which is preliminary data.</text>
</comment>
<evidence type="ECO:0000313" key="6">
    <source>
        <dbReference type="Proteomes" id="UP000320048"/>
    </source>
</evidence>
<gene>
    <name evidence="5" type="ORF">E6H04_14120</name>
</gene>
<dbReference type="FunFam" id="3.40.50.920:FF:000001">
    <property type="entry name" value="Pyruvate dehydrogenase E1 beta subunit"/>
    <property type="match status" value="1"/>
</dbReference>
<evidence type="ECO:0000313" key="5">
    <source>
        <dbReference type="EMBL" id="TMI77499.1"/>
    </source>
</evidence>
<dbReference type="InterPro" id="IPR009014">
    <property type="entry name" value="Transketo_C/PFOR_II"/>
</dbReference>
<evidence type="ECO:0000256" key="1">
    <source>
        <dbReference type="ARBA" id="ARBA00001964"/>
    </source>
</evidence>
<dbReference type="NCBIfam" id="NF006667">
    <property type="entry name" value="PRK09212.1"/>
    <property type="match status" value="1"/>
</dbReference>
<dbReference type="PANTHER" id="PTHR43257">
    <property type="entry name" value="PYRUVATE DEHYDROGENASE E1 COMPONENT BETA SUBUNIT"/>
    <property type="match status" value="1"/>
</dbReference>
<name>A0A537J1Q8_9BACT</name>
<dbReference type="SMART" id="SM00861">
    <property type="entry name" value="Transket_pyr"/>
    <property type="match status" value="1"/>
</dbReference>
<dbReference type="InterPro" id="IPR033248">
    <property type="entry name" value="Transketolase_C"/>
</dbReference>
<dbReference type="EMBL" id="VBAO01000460">
    <property type="protein sequence ID" value="TMI77499.1"/>
    <property type="molecule type" value="Genomic_DNA"/>
</dbReference>
<dbReference type="InterPro" id="IPR029061">
    <property type="entry name" value="THDP-binding"/>
</dbReference>
<evidence type="ECO:0000256" key="3">
    <source>
        <dbReference type="ARBA" id="ARBA00023052"/>
    </source>
</evidence>
<dbReference type="GO" id="GO:0016491">
    <property type="term" value="F:oxidoreductase activity"/>
    <property type="evidence" value="ECO:0007669"/>
    <property type="project" value="UniProtKB-KW"/>
</dbReference>
<protein>
    <submittedName>
        <fullName evidence="5">Alpha-ketoacid dehydrogenase subunit beta</fullName>
    </submittedName>
</protein>
<sequence>MRTLSYSQAIREAHAQLLSSDPRVFVVGQGVWSPWYAGTSLKDIDKQFGRARVLDSPVSENATTGAAIGAAIAGMRPIVFHPRMDFMLLAVDPIVNQAANWSYLFAGQVNVPVVIRSVINRGGEQGAQHSQAVHAFFAHVPGLKVVMPSTPYDAKGLLVAAVYDGNPVMYIDDRWLYGETGEVPEKLYSVPIGKAVVQREGKDVTVVAISWMAREALNAAGLLQTEGIDTEVIDLRSLKPLDDVMILESVKKTGRLVVADGGWKTCGIAAEIAALASTHAFEYLKAPILRVTLPDCPAPMSSALEDCYYPKASDVATAVKQVMGAAVGR</sequence>
<feature type="domain" description="Transketolase-like pyrimidine-binding" evidence="4">
    <location>
        <begin position="4"/>
        <end position="179"/>
    </location>
</feature>
<dbReference type="AlphaFoldDB" id="A0A537J1Q8"/>
<dbReference type="InterPro" id="IPR005475">
    <property type="entry name" value="Transketolase-like_Pyr-bd"/>
</dbReference>
<dbReference type="PANTHER" id="PTHR43257:SF2">
    <property type="entry name" value="PYRUVATE DEHYDROGENASE E1 COMPONENT SUBUNIT BETA"/>
    <property type="match status" value="1"/>
</dbReference>
<proteinExistence type="predicted"/>
<evidence type="ECO:0000259" key="4">
    <source>
        <dbReference type="SMART" id="SM00861"/>
    </source>
</evidence>
<evidence type="ECO:0000256" key="2">
    <source>
        <dbReference type="ARBA" id="ARBA00023002"/>
    </source>
</evidence>
<dbReference type="Pfam" id="PF02780">
    <property type="entry name" value="Transketolase_C"/>
    <property type="match status" value="1"/>
</dbReference>